<comment type="caution">
    <text evidence="1">The sequence shown here is derived from an EMBL/GenBank/DDBJ whole genome shotgun (WGS) entry which is preliminary data.</text>
</comment>
<keyword evidence="2" id="KW-1185">Reference proteome</keyword>
<protein>
    <recommendedName>
        <fullName evidence="3">Resolvase HTH domain-containing protein</fullName>
    </recommendedName>
</protein>
<dbReference type="EMBL" id="PSYR01000002">
    <property type="protein sequence ID" value="RCN56380.1"/>
    <property type="molecule type" value="Genomic_DNA"/>
</dbReference>
<reference evidence="1 2" key="1">
    <citation type="submission" date="2018-02" db="EMBL/GenBank/DDBJ databases">
        <title>Insights into the biology of acidophilic members of the Acidiferrobacteraceae family derived from comparative genomic analyses.</title>
        <authorList>
            <person name="Issotta F."/>
            <person name="Thyssen C."/>
            <person name="Mena C."/>
            <person name="Moya A."/>
            <person name="Bellenberg S."/>
            <person name="Sproer C."/>
            <person name="Covarrubias P.C."/>
            <person name="Sand W."/>
            <person name="Quatrini R."/>
            <person name="Vera M."/>
        </authorList>
    </citation>
    <scope>NUCLEOTIDE SEQUENCE [LARGE SCALE GENOMIC DNA]</scope>
    <source>
        <strain evidence="2">m-1</strain>
    </source>
</reference>
<organism evidence="1 2">
    <name type="scientific">Acidiferrobacter thiooxydans</name>
    <dbReference type="NCBI Taxonomy" id="163359"/>
    <lineage>
        <taxon>Bacteria</taxon>
        <taxon>Pseudomonadati</taxon>
        <taxon>Pseudomonadota</taxon>
        <taxon>Gammaproteobacteria</taxon>
        <taxon>Acidiferrobacterales</taxon>
        <taxon>Acidiferrobacteraceae</taxon>
        <taxon>Acidiferrobacter</taxon>
    </lineage>
</organism>
<evidence type="ECO:0000313" key="1">
    <source>
        <dbReference type="EMBL" id="RCN56380.1"/>
    </source>
</evidence>
<gene>
    <name evidence="1" type="ORF">C4900_11150</name>
</gene>
<sequence length="117" mass="13485">MARIRATVNDGELEAVIRETKIEPKTREWWTAYPFPWATFDLELGAHILAHSHITKQYQHTTLEARRQNGRNGGRPRHDDDRAVAQARKLMERERSLQDAAAAVGMSGAALWRRLKR</sequence>
<dbReference type="AlphaFoldDB" id="A0A368HFT4"/>
<name>A0A368HFT4_9GAMM</name>
<accession>A0A368HFT4</accession>
<dbReference type="Proteomes" id="UP000253250">
    <property type="component" value="Unassembled WGS sequence"/>
</dbReference>
<proteinExistence type="predicted"/>
<evidence type="ECO:0000313" key="2">
    <source>
        <dbReference type="Proteomes" id="UP000253250"/>
    </source>
</evidence>
<evidence type="ECO:0008006" key="3">
    <source>
        <dbReference type="Google" id="ProtNLM"/>
    </source>
</evidence>